<dbReference type="SMART" id="SM01275">
    <property type="entry name" value="MamL-1"/>
    <property type="match status" value="1"/>
</dbReference>
<evidence type="ECO:0000256" key="3">
    <source>
        <dbReference type="ARBA" id="ARBA00022976"/>
    </source>
</evidence>
<keyword evidence="4" id="KW-0805">Transcription regulation</keyword>
<dbReference type="InterPro" id="IPR019082">
    <property type="entry name" value="Mastermind-like_N"/>
</dbReference>
<keyword evidence="9" id="KW-0472">Membrane</keyword>
<comment type="caution">
    <text evidence="11">The sequence shown here is derived from an EMBL/GenBank/DDBJ whole genome shotgun (WGS) entry which is preliminary data.</text>
</comment>
<evidence type="ECO:0000256" key="7">
    <source>
        <dbReference type="ARBA" id="ARBA00023242"/>
    </source>
</evidence>
<keyword evidence="3" id="KW-0914">Notch signaling pathway</keyword>
<comment type="subcellular location">
    <subcellularLocation>
        <location evidence="1">Nucleus speckle</location>
    </subcellularLocation>
</comment>
<evidence type="ECO:0000256" key="5">
    <source>
        <dbReference type="ARBA" id="ARBA00023159"/>
    </source>
</evidence>
<organism evidence="11 12">
    <name type="scientific">Elysia crispata</name>
    <name type="common">lettuce slug</name>
    <dbReference type="NCBI Taxonomy" id="231223"/>
    <lineage>
        <taxon>Eukaryota</taxon>
        <taxon>Metazoa</taxon>
        <taxon>Spiralia</taxon>
        <taxon>Lophotrochozoa</taxon>
        <taxon>Mollusca</taxon>
        <taxon>Gastropoda</taxon>
        <taxon>Heterobranchia</taxon>
        <taxon>Euthyneura</taxon>
        <taxon>Panpulmonata</taxon>
        <taxon>Sacoglossa</taxon>
        <taxon>Placobranchoidea</taxon>
        <taxon>Plakobranchidae</taxon>
        <taxon>Elysia</taxon>
    </lineage>
</organism>
<evidence type="ECO:0000313" key="11">
    <source>
        <dbReference type="EMBL" id="KAK3794902.1"/>
    </source>
</evidence>
<dbReference type="Pfam" id="PF09596">
    <property type="entry name" value="MamL-1"/>
    <property type="match status" value="1"/>
</dbReference>
<keyword evidence="5" id="KW-0010">Activator</keyword>
<evidence type="ECO:0000259" key="10">
    <source>
        <dbReference type="SMART" id="SM01275"/>
    </source>
</evidence>
<evidence type="ECO:0000256" key="9">
    <source>
        <dbReference type="SAM" id="Phobius"/>
    </source>
</evidence>
<dbReference type="Gene3D" id="6.10.250.970">
    <property type="match status" value="1"/>
</dbReference>
<feature type="region of interest" description="Disordered" evidence="8">
    <location>
        <begin position="148"/>
        <end position="174"/>
    </location>
</feature>
<dbReference type="PANTHER" id="PTHR15692">
    <property type="entry name" value="MASTERMIND-LIKE"/>
    <property type="match status" value="1"/>
</dbReference>
<feature type="transmembrane region" description="Helical" evidence="9">
    <location>
        <begin position="217"/>
        <end position="237"/>
    </location>
</feature>
<dbReference type="AlphaFoldDB" id="A0AAE1AW17"/>
<dbReference type="InterPro" id="IPR046370">
    <property type="entry name" value="MAML_N_sf"/>
</dbReference>
<comment type="similarity">
    <text evidence="2">Belongs to the mastermind family.</text>
</comment>
<dbReference type="GO" id="GO:0007221">
    <property type="term" value="P:positive regulation of transcription of Notch receptor target"/>
    <property type="evidence" value="ECO:0007669"/>
    <property type="project" value="InterPro"/>
</dbReference>
<accession>A0AAE1AW17</accession>
<dbReference type="EMBL" id="JAWDGP010001087">
    <property type="protein sequence ID" value="KAK3794902.1"/>
    <property type="molecule type" value="Genomic_DNA"/>
</dbReference>
<dbReference type="PANTHER" id="PTHR15692:SF20">
    <property type="entry name" value="NEUROGENIC MASTERMIND-LIKE N-TERMINAL DOMAIN-CONTAINING PROTEIN"/>
    <property type="match status" value="1"/>
</dbReference>
<dbReference type="InterPro" id="IPR046369">
    <property type="entry name" value="MAML1-3"/>
</dbReference>
<feature type="compositionally biased region" description="Gly residues" evidence="8">
    <location>
        <begin position="162"/>
        <end position="174"/>
    </location>
</feature>
<dbReference type="GO" id="GO:0003713">
    <property type="term" value="F:transcription coactivator activity"/>
    <property type="evidence" value="ECO:0007669"/>
    <property type="project" value="InterPro"/>
</dbReference>
<keyword evidence="6" id="KW-0804">Transcription</keyword>
<evidence type="ECO:0000256" key="2">
    <source>
        <dbReference type="ARBA" id="ARBA00008081"/>
    </source>
</evidence>
<keyword evidence="9" id="KW-0812">Transmembrane</keyword>
<proteinExistence type="inferred from homology"/>
<gene>
    <name evidence="11" type="ORF">RRG08_001050</name>
</gene>
<evidence type="ECO:0000256" key="1">
    <source>
        <dbReference type="ARBA" id="ARBA00004324"/>
    </source>
</evidence>
<evidence type="ECO:0000256" key="8">
    <source>
        <dbReference type="SAM" id="MobiDB-lite"/>
    </source>
</evidence>
<evidence type="ECO:0000313" key="12">
    <source>
        <dbReference type="Proteomes" id="UP001283361"/>
    </source>
</evidence>
<evidence type="ECO:0000256" key="4">
    <source>
        <dbReference type="ARBA" id="ARBA00023015"/>
    </source>
</evidence>
<keyword evidence="9" id="KW-1133">Transmembrane helix</keyword>
<sequence>MGLSYFLFLLEPYLVCKLINFSNATDFTIIPPAFRGKTSNLKPNCERSRRYSLTEYRHTQSNPTVENISSNITINHHHQPQPLQPPGAPWGSMGDFCPKKKDVVDKLKRRIGLYRQHHQEAQGRYMNAAPDIFERQKQESLVLRQRWEESKARKAAKQPKSGRGGGGGAGGNAADGAGGGGGGAGTGNLHGGSNGGVGGNDHRNLVTVSGFSRVSSLVLVLIFFQLCRLIWICVYIFSITLH</sequence>
<dbReference type="GO" id="GO:0016607">
    <property type="term" value="C:nuclear speck"/>
    <property type="evidence" value="ECO:0007669"/>
    <property type="project" value="UniProtKB-SubCell"/>
</dbReference>
<feature type="domain" description="Neurogenic mastermind-like N-terminal" evidence="10">
    <location>
        <begin position="98"/>
        <end position="157"/>
    </location>
</feature>
<protein>
    <recommendedName>
        <fullName evidence="10">Neurogenic mastermind-like N-terminal domain-containing protein</fullName>
    </recommendedName>
</protein>
<reference evidence="11" key="1">
    <citation type="journal article" date="2023" name="G3 (Bethesda)">
        <title>A reference genome for the long-term kleptoplast-retaining sea slug Elysia crispata morphotype clarki.</title>
        <authorList>
            <person name="Eastman K.E."/>
            <person name="Pendleton A.L."/>
            <person name="Shaikh M.A."/>
            <person name="Suttiyut T."/>
            <person name="Ogas R."/>
            <person name="Tomko P."/>
            <person name="Gavelis G."/>
            <person name="Widhalm J.R."/>
            <person name="Wisecaver J.H."/>
        </authorList>
    </citation>
    <scope>NUCLEOTIDE SEQUENCE</scope>
    <source>
        <strain evidence="11">ECLA1</strain>
    </source>
</reference>
<keyword evidence="12" id="KW-1185">Reference proteome</keyword>
<dbReference type="Proteomes" id="UP001283361">
    <property type="component" value="Unassembled WGS sequence"/>
</dbReference>
<keyword evidence="7" id="KW-0539">Nucleus</keyword>
<name>A0AAE1AW17_9GAST</name>
<evidence type="ECO:0000256" key="6">
    <source>
        <dbReference type="ARBA" id="ARBA00023163"/>
    </source>
</evidence>